<evidence type="ECO:0000256" key="1">
    <source>
        <dbReference type="SAM" id="Phobius"/>
    </source>
</evidence>
<dbReference type="EMBL" id="JPOX01000028">
    <property type="protein sequence ID" value="KFX44466.1"/>
    <property type="molecule type" value="Genomic_DNA"/>
</dbReference>
<feature type="transmembrane region" description="Helical" evidence="1">
    <location>
        <begin position="211"/>
        <end position="230"/>
    </location>
</feature>
<name>A0A093VCR5_TALMA</name>
<feature type="transmembrane region" description="Helical" evidence="1">
    <location>
        <begin position="20"/>
        <end position="41"/>
    </location>
</feature>
<evidence type="ECO:0008006" key="3">
    <source>
        <dbReference type="Google" id="ProtNLM"/>
    </source>
</evidence>
<dbReference type="PANTHER" id="PTHR37992">
    <property type="entry name" value="EXPRESSED PROTEIN"/>
    <property type="match status" value="1"/>
</dbReference>
<dbReference type="AlphaFoldDB" id="A0A093VCR5"/>
<gene>
    <name evidence="2" type="ORF">GQ26_0280630</name>
</gene>
<organism evidence="2">
    <name type="scientific">Talaromyces marneffei PM1</name>
    <dbReference type="NCBI Taxonomy" id="1077442"/>
    <lineage>
        <taxon>Eukaryota</taxon>
        <taxon>Fungi</taxon>
        <taxon>Dikarya</taxon>
        <taxon>Ascomycota</taxon>
        <taxon>Pezizomycotina</taxon>
        <taxon>Eurotiomycetes</taxon>
        <taxon>Eurotiomycetidae</taxon>
        <taxon>Eurotiales</taxon>
        <taxon>Trichocomaceae</taxon>
        <taxon>Talaromyces</taxon>
        <taxon>Talaromyces sect. Talaromyces</taxon>
    </lineage>
</organism>
<dbReference type="HOGENOM" id="CLU_061220_0_0_1"/>
<sequence length="287" mass="32549">MVNFNPFAQRESHHHNALITYQVLSVLSWALVLVVGIYYSIHKPDDVEHGHNIWKQANRHPTPFSQNTTITGIYWILLLLSQVSYIWHFFSNNTTLVTSAANVASHFILNNLLIFAFIMLWVRNCFWVAEVILIIHVISQASAYWTHRESPPFVHWPAIAGPYAWSLTALFWNGAVAVHANGLPARIVANVFIWVIFLIGFVHIFAAKDYIFGYSLSILTLSLAVKQIAIKVIALQWIFAFVIFAVFLVGSLYVSSAAYTGRDLWLKRVVAPDSTTDSEREPLLNNP</sequence>
<dbReference type="Pfam" id="PF08611">
    <property type="entry name" value="DUF1774"/>
    <property type="match status" value="1"/>
</dbReference>
<keyword evidence="1" id="KW-0472">Membrane</keyword>
<feature type="transmembrane region" description="Helical" evidence="1">
    <location>
        <begin position="237"/>
        <end position="259"/>
    </location>
</feature>
<evidence type="ECO:0000313" key="2">
    <source>
        <dbReference type="EMBL" id="KFX44466.1"/>
    </source>
</evidence>
<dbReference type="PANTHER" id="PTHR37992:SF1">
    <property type="entry name" value="DUF1774-DOMAIN-CONTAINING PROTEIN"/>
    <property type="match status" value="1"/>
</dbReference>
<keyword evidence="1" id="KW-0812">Transmembrane</keyword>
<protein>
    <recommendedName>
        <fullName evidence="3">ATP synthase F0</fullName>
    </recommendedName>
</protein>
<feature type="transmembrane region" description="Helical" evidence="1">
    <location>
        <begin position="187"/>
        <end position="205"/>
    </location>
</feature>
<proteinExistence type="predicted"/>
<dbReference type="InterPro" id="IPR013920">
    <property type="entry name" value="DUF1774_fun"/>
</dbReference>
<reference key="1">
    <citation type="journal article" date="2014" name="PLoS Genet.">
        <title>Signature Gene Expression Reveals Novel Clues to the Molecular Mechanisms of Dimorphic Transition in Penicillium marneffei.</title>
        <authorList>
            <person name="Yang E."/>
            <person name="Wang G."/>
            <person name="Cai J."/>
            <person name="Woo P.C."/>
            <person name="Lau S.K."/>
            <person name="Yuen K.-Y."/>
            <person name="Chow W.-N."/>
            <person name="Lin X."/>
        </authorList>
    </citation>
    <scope>NUCLEOTIDE SEQUENCE [LARGE SCALE GENOMIC DNA]</scope>
    <source>
        <strain>PM1</strain>
    </source>
</reference>
<dbReference type="eggNOG" id="ENOG502REZ6">
    <property type="taxonomic scope" value="Eukaryota"/>
</dbReference>
<feature type="transmembrane region" description="Helical" evidence="1">
    <location>
        <begin position="72"/>
        <end position="90"/>
    </location>
</feature>
<keyword evidence="1" id="KW-1133">Transmembrane helix</keyword>
<comment type="caution">
    <text evidence="2">The sequence shown here is derived from an EMBL/GenBank/DDBJ whole genome shotgun (WGS) entry which is preliminary data.</text>
</comment>
<reference evidence="2" key="2">
    <citation type="journal article" date="2014" name="PLoS Genet.">
        <title>Signature gene expression reveals novel clues to the molecular mechanisms of dimorphic transition in Penicillium marneffei.</title>
        <authorList>
            <person name="Yang E."/>
            <person name="Wang G."/>
            <person name="Cai J."/>
            <person name="Woo P.C."/>
            <person name="Lau S.K."/>
            <person name="Yuen K.-Y."/>
            <person name="Chow W.-N."/>
            <person name="Lin X."/>
        </authorList>
    </citation>
    <scope>NUCLEOTIDE SEQUENCE</scope>
    <source>
        <strain evidence="2">PM1</strain>
    </source>
</reference>
<accession>A0A093VCR5</accession>
<feature type="transmembrane region" description="Helical" evidence="1">
    <location>
        <begin position="153"/>
        <end position="175"/>
    </location>
</feature>